<organism evidence="2 3">
    <name type="scientific">Pristionchus mayeri</name>
    <dbReference type="NCBI Taxonomy" id="1317129"/>
    <lineage>
        <taxon>Eukaryota</taxon>
        <taxon>Metazoa</taxon>
        <taxon>Ecdysozoa</taxon>
        <taxon>Nematoda</taxon>
        <taxon>Chromadorea</taxon>
        <taxon>Rhabditida</taxon>
        <taxon>Rhabditina</taxon>
        <taxon>Diplogasteromorpha</taxon>
        <taxon>Diplogasteroidea</taxon>
        <taxon>Neodiplogasteridae</taxon>
        <taxon>Pristionchus</taxon>
    </lineage>
</organism>
<dbReference type="Pfam" id="PF03134">
    <property type="entry name" value="TB2_DP1_HVA22"/>
    <property type="match status" value="1"/>
</dbReference>
<evidence type="ECO:0008006" key="4">
    <source>
        <dbReference type="Google" id="ProtNLM"/>
    </source>
</evidence>
<feature type="transmembrane region" description="Helical" evidence="1">
    <location>
        <begin position="39"/>
        <end position="68"/>
    </location>
</feature>
<feature type="transmembrane region" description="Helical" evidence="1">
    <location>
        <begin position="89"/>
        <end position="109"/>
    </location>
</feature>
<keyword evidence="1" id="KW-0472">Membrane</keyword>
<dbReference type="Proteomes" id="UP001328107">
    <property type="component" value="Unassembled WGS sequence"/>
</dbReference>
<comment type="caution">
    <text evidence="2">The sequence shown here is derived from an EMBL/GenBank/DDBJ whole genome shotgun (WGS) entry which is preliminary data.</text>
</comment>
<evidence type="ECO:0000313" key="3">
    <source>
        <dbReference type="Proteomes" id="UP001328107"/>
    </source>
</evidence>
<keyword evidence="1" id="KW-1133">Transmembrane helix</keyword>
<keyword evidence="3" id="KW-1185">Reference proteome</keyword>
<dbReference type="EMBL" id="BTRK01000003">
    <property type="protein sequence ID" value="GMR41773.1"/>
    <property type="molecule type" value="Genomic_DNA"/>
</dbReference>
<accession>A0AAN4ZNI4</accession>
<name>A0AAN4ZNI4_9BILA</name>
<dbReference type="AlphaFoldDB" id="A0AAN4ZNI4"/>
<feature type="non-terminal residue" evidence="2">
    <location>
        <position position="1"/>
    </location>
</feature>
<gene>
    <name evidence="2" type="ORF">PMAYCL1PPCAC_11968</name>
</gene>
<proteinExistence type="predicted"/>
<evidence type="ECO:0000313" key="2">
    <source>
        <dbReference type="EMBL" id="GMR41773.1"/>
    </source>
</evidence>
<sequence>FSIPVNEMEFVSSKIEEVLRHPKIDGHFNKIEELKRETLLSLLLVGSVAALVVSSWMSILCTAAGLLLPAIKSIKALTMGNNLSHWVKYWMIYASISLADSLHFIPYYHLLKALLLVYLSVSSVAVDKIFSGYVGPAVSELERLLTPYLPQSILDEVEKKEE</sequence>
<reference evidence="3" key="1">
    <citation type="submission" date="2022-10" db="EMBL/GenBank/DDBJ databases">
        <title>Genome assembly of Pristionchus species.</title>
        <authorList>
            <person name="Yoshida K."/>
            <person name="Sommer R.J."/>
        </authorList>
    </citation>
    <scope>NUCLEOTIDE SEQUENCE [LARGE SCALE GENOMIC DNA]</scope>
    <source>
        <strain evidence="3">RS5460</strain>
    </source>
</reference>
<evidence type="ECO:0000256" key="1">
    <source>
        <dbReference type="SAM" id="Phobius"/>
    </source>
</evidence>
<protein>
    <recommendedName>
        <fullName evidence="4">Receptor expression-enhancing protein</fullName>
    </recommendedName>
</protein>
<keyword evidence="1" id="KW-0812">Transmembrane</keyword>
<dbReference type="InterPro" id="IPR004345">
    <property type="entry name" value="TB2_DP1_HVA22"/>
</dbReference>